<dbReference type="RefSeq" id="WP_311341765.1">
    <property type="nucleotide sequence ID" value="NZ_JAVRHS010000030.1"/>
</dbReference>
<organism evidence="4 5">
    <name type="scientific">Croceicoccus esteveae</name>
    <dbReference type="NCBI Taxonomy" id="3075597"/>
    <lineage>
        <taxon>Bacteria</taxon>
        <taxon>Pseudomonadati</taxon>
        <taxon>Pseudomonadota</taxon>
        <taxon>Alphaproteobacteria</taxon>
        <taxon>Sphingomonadales</taxon>
        <taxon>Erythrobacteraceae</taxon>
        <taxon>Croceicoccus</taxon>
    </lineage>
</organism>
<gene>
    <name evidence="4" type="ORF">RM533_13600</name>
</gene>
<dbReference type="InterPro" id="IPR016161">
    <property type="entry name" value="Ald_DH/histidinol_DH"/>
</dbReference>
<evidence type="ECO:0000256" key="2">
    <source>
        <dbReference type="ARBA" id="ARBA00023002"/>
    </source>
</evidence>
<dbReference type="PANTHER" id="PTHR43353">
    <property type="entry name" value="SUCCINATE-SEMIALDEHYDE DEHYDROGENASE, MITOCHONDRIAL"/>
    <property type="match status" value="1"/>
</dbReference>
<comment type="similarity">
    <text evidence="1">Belongs to the aldehyde dehydrogenase family.</text>
</comment>
<keyword evidence="2" id="KW-0560">Oxidoreductase</keyword>
<dbReference type="InterPro" id="IPR015590">
    <property type="entry name" value="Aldehyde_DH_dom"/>
</dbReference>
<dbReference type="PANTHER" id="PTHR43353:SF5">
    <property type="entry name" value="SUCCINATE-SEMIALDEHYDE DEHYDROGENASE, MITOCHONDRIAL"/>
    <property type="match status" value="1"/>
</dbReference>
<protein>
    <submittedName>
        <fullName evidence="4">Aldehyde dehydrogenase family protein</fullName>
    </submittedName>
</protein>
<keyword evidence="5" id="KW-1185">Reference proteome</keyword>
<dbReference type="InterPro" id="IPR050740">
    <property type="entry name" value="Aldehyde_DH_Superfamily"/>
</dbReference>
<feature type="non-terminal residue" evidence="4">
    <location>
        <position position="1"/>
    </location>
</feature>
<evidence type="ECO:0000256" key="1">
    <source>
        <dbReference type="ARBA" id="ARBA00009986"/>
    </source>
</evidence>
<comment type="caution">
    <text evidence="4">The sequence shown here is derived from an EMBL/GenBank/DDBJ whole genome shotgun (WGS) entry which is preliminary data.</text>
</comment>
<dbReference type="InterPro" id="IPR016162">
    <property type="entry name" value="Ald_DH_N"/>
</dbReference>
<dbReference type="InterPro" id="IPR016163">
    <property type="entry name" value="Ald_DH_C"/>
</dbReference>
<accession>A0ABU2ZKS4</accession>
<dbReference type="EMBL" id="JAVRHS010000030">
    <property type="protein sequence ID" value="MDT0577190.1"/>
    <property type="molecule type" value="Genomic_DNA"/>
</dbReference>
<dbReference type="Gene3D" id="3.40.605.10">
    <property type="entry name" value="Aldehyde Dehydrogenase, Chain A, domain 1"/>
    <property type="match status" value="1"/>
</dbReference>
<evidence type="ECO:0000313" key="4">
    <source>
        <dbReference type="EMBL" id="MDT0577190.1"/>
    </source>
</evidence>
<evidence type="ECO:0000313" key="5">
    <source>
        <dbReference type="Proteomes" id="UP001259803"/>
    </source>
</evidence>
<evidence type="ECO:0000259" key="3">
    <source>
        <dbReference type="Pfam" id="PF00171"/>
    </source>
</evidence>
<name>A0ABU2ZKS4_9SPHN</name>
<dbReference type="Gene3D" id="3.40.309.10">
    <property type="entry name" value="Aldehyde Dehydrogenase, Chain A, domain 2"/>
    <property type="match status" value="1"/>
</dbReference>
<sequence length="166" mass="17644">KLGAGIDRATQMGPLANVRRVETTADFVGDAEEKGARVLVRSDARHPEPGFFHSPVVLADIPISARIMTEEPFGPIASLNRFDDVDAAIVEANRLPFGLAAYCFTQNGRRQNRLGDEIEAGMIAINSTSVSAPDSPFGGVKDSGAGSEDGPEGIMAHLITKTIHMN</sequence>
<reference evidence="4 5" key="1">
    <citation type="submission" date="2023-09" db="EMBL/GenBank/DDBJ databases">
        <authorList>
            <person name="Rey-Velasco X."/>
        </authorList>
    </citation>
    <scope>NUCLEOTIDE SEQUENCE [LARGE SCALE GENOMIC DNA]</scope>
    <source>
        <strain evidence="4 5">F390</strain>
    </source>
</reference>
<dbReference type="SUPFAM" id="SSF53720">
    <property type="entry name" value="ALDH-like"/>
    <property type="match status" value="1"/>
</dbReference>
<dbReference type="Pfam" id="PF00171">
    <property type="entry name" value="Aldedh"/>
    <property type="match status" value="1"/>
</dbReference>
<proteinExistence type="inferred from homology"/>
<dbReference type="Proteomes" id="UP001259803">
    <property type="component" value="Unassembled WGS sequence"/>
</dbReference>
<feature type="domain" description="Aldehyde dehydrogenase" evidence="3">
    <location>
        <begin position="1"/>
        <end position="163"/>
    </location>
</feature>